<dbReference type="KEGG" id="ccro:CMC5_001080"/>
<dbReference type="SUPFAM" id="SSF53720">
    <property type="entry name" value="ALDH-like"/>
    <property type="match status" value="1"/>
</dbReference>
<dbReference type="GO" id="GO:0008218">
    <property type="term" value="P:bioluminescence"/>
    <property type="evidence" value="ECO:0007669"/>
    <property type="project" value="InterPro"/>
</dbReference>
<dbReference type="Proteomes" id="UP000067626">
    <property type="component" value="Chromosome"/>
</dbReference>
<evidence type="ECO:0000256" key="1">
    <source>
        <dbReference type="ARBA" id="ARBA00022857"/>
    </source>
</evidence>
<evidence type="ECO:0000313" key="3">
    <source>
        <dbReference type="EMBL" id="AKT35996.1"/>
    </source>
</evidence>
<organism evidence="3 4">
    <name type="scientific">Chondromyces crocatus</name>
    <dbReference type="NCBI Taxonomy" id="52"/>
    <lineage>
        <taxon>Bacteria</taxon>
        <taxon>Pseudomonadati</taxon>
        <taxon>Myxococcota</taxon>
        <taxon>Polyangia</taxon>
        <taxon>Polyangiales</taxon>
        <taxon>Polyangiaceae</taxon>
        <taxon>Chondromyces</taxon>
    </lineage>
</organism>
<dbReference type="RefSeq" id="WP_050428573.1">
    <property type="nucleotide sequence ID" value="NZ_CP012159.1"/>
</dbReference>
<proteinExistence type="predicted"/>
<accession>A0A0K1E540</accession>
<gene>
    <name evidence="3" type="ORF">CMC5_001080</name>
</gene>
<evidence type="ECO:0000313" key="4">
    <source>
        <dbReference type="Proteomes" id="UP000067626"/>
    </source>
</evidence>
<evidence type="ECO:0000256" key="2">
    <source>
        <dbReference type="SAM" id="MobiDB-lite"/>
    </source>
</evidence>
<dbReference type="STRING" id="52.CMC5_001080"/>
<feature type="region of interest" description="Disordered" evidence="2">
    <location>
        <begin position="337"/>
        <end position="358"/>
    </location>
</feature>
<dbReference type="AlphaFoldDB" id="A0A0K1E540"/>
<dbReference type="InterPro" id="IPR016161">
    <property type="entry name" value="Ald_DH/histidinol_DH"/>
</dbReference>
<name>A0A0K1E540_CHOCO</name>
<keyword evidence="1" id="KW-0521">NADP</keyword>
<dbReference type="InterPro" id="IPR008670">
    <property type="entry name" value="CoA_reduct_LuxC"/>
</dbReference>
<keyword evidence="4" id="KW-1185">Reference proteome</keyword>
<dbReference type="GO" id="GO:0003995">
    <property type="term" value="F:acyl-CoA dehydrogenase activity"/>
    <property type="evidence" value="ECO:0007669"/>
    <property type="project" value="InterPro"/>
</dbReference>
<dbReference type="EMBL" id="CP012159">
    <property type="protein sequence ID" value="AKT35996.1"/>
    <property type="molecule type" value="Genomic_DNA"/>
</dbReference>
<protein>
    <submittedName>
        <fullName evidence="3">Proline dehydrogenase</fullName>
    </submittedName>
</protein>
<dbReference type="OrthoDB" id="5510691at2"/>
<dbReference type="Pfam" id="PF05893">
    <property type="entry name" value="LuxC"/>
    <property type="match status" value="1"/>
</dbReference>
<reference evidence="3 4" key="1">
    <citation type="submission" date="2015-07" db="EMBL/GenBank/DDBJ databases">
        <title>Genome analysis of myxobacterium Chondromyces crocatus Cm c5 reveals a high potential for natural compound synthesis and the genetic basis for the loss of fruiting body formation.</title>
        <authorList>
            <person name="Zaburannyi N."/>
            <person name="Bunk B."/>
            <person name="Maier J."/>
            <person name="Overmann J."/>
            <person name="Mueller R."/>
        </authorList>
    </citation>
    <scope>NUCLEOTIDE SEQUENCE [LARGE SCALE GENOMIC DNA]</scope>
    <source>
        <strain evidence="3 4">Cm c5</strain>
    </source>
</reference>
<sequence>MSDTESSRRARVKRVVAAGRRIASPLDRLGQEARQRLPLISGLSSAGIELALTEHLETSVSEDDLRALLASTSSASRCQLVLSANVCTAALRAIAVATATSPDVLARPSRRDPVVAELIVRALQDDPEFRGTVKLVESADLPGRSGDELHIYGADATIAQLRSQVGPGVVVRGHGTGMGVVVVGASEDRVGAARAIATDVVPFDQRGCLSPRVVLVEGAVEEARELAVALHEALVCAGRSVPRGALDDAVRAELARHRAILQTLGSWWEGAEHAVGLDPSPRALLLPPAARIVHVVPVTRDILDPLLDPWCNVITALGEQGRSQLVEAVRRRLPHARRSALGRMQRPPLDGPVDLRPR</sequence>